<dbReference type="GO" id="GO:0005737">
    <property type="term" value="C:cytoplasm"/>
    <property type="evidence" value="ECO:0007669"/>
    <property type="project" value="InterPro"/>
</dbReference>
<organism evidence="6 7">
    <name type="scientific">Larkinella arboricola</name>
    <dbReference type="NCBI Taxonomy" id="643671"/>
    <lineage>
        <taxon>Bacteria</taxon>
        <taxon>Pseudomonadati</taxon>
        <taxon>Bacteroidota</taxon>
        <taxon>Cytophagia</taxon>
        <taxon>Cytophagales</taxon>
        <taxon>Spirosomataceae</taxon>
        <taxon>Larkinella</taxon>
    </lineage>
</organism>
<dbReference type="AlphaFoldDB" id="A0A327X5K0"/>
<accession>A0A327X5K0</accession>
<dbReference type="OrthoDB" id="1524092at2"/>
<evidence type="ECO:0000313" key="6">
    <source>
        <dbReference type="EMBL" id="RAJ98168.1"/>
    </source>
</evidence>
<feature type="active site" evidence="4">
    <location>
        <position position="18"/>
    </location>
</feature>
<evidence type="ECO:0000256" key="1">
    <source>
        <dbReference type="ARBA" id="ARBA00022801"/>
    </source>
</evidence>
<dbReference type="GO" id="GO:0008984">
    <property type="term" value="F:protein-glutamate methylesterase activity"/>
    <property type="evidence" value="ECO:0007669"/>
    <property type="project" value="UniProtKB-EC"/>
</dbReference>
<dbReference type="SUPFAM" id="SSF52738">
    <property type="entry name" value="Methylesterase CheB, C-terminal domain"/>
    <property type="match status" value="1"/>
</dbReference>
<sequence length="196" mass="20638">MAENKLKTPCKAVVIGGSAGSIEVLLKLLPALPSVLSFTVIIVVHRKNSAESSLANLLSLKTAVPIQEVEDKDAVLPGSMYLAPADYHLLIEKQGVFSLDNSEKVNYSRPSLDVTFESAADVYGPAMVGILLSGANADGTAGLKAVKNAGGVIVAQKPETAMSGFMPQQAILNTPIDFILDVNELIEFVRSLNTAS</sequence>
<evidence type="ECO:0000259" key="5">
    <source>
        <dbReference type="PROSITE" id="PS50122"/>
    </source>
</evidence>
<comment type="catalytic activity">
    <reaction evidence="3">
        <text>[protein]-L-glutamate 5-O-methyl ester + H2O = L-glutamyl-[protein] + methanol + H(+)</text>
        <dbReference type="Rhea" id="RHEA:23236"/>
        <dbReference type="Rhea" id="RHEA-COMP:10208"/>
        <dbReference type="Rhea" id="RHEA-COMP:10311"/>
        <dbReference type="ChEBI" id="CHEBI:15377"/>
        <dbReference type="ChEBI" id="CHEBI:15378"/>
        <dbReference type="ChEBI" id="CHEBI:17790"/>
        <dbReference type="ChEBI" id="CHEBI:29973"/>
        <dbReference type="ChEBI" id="CHEBI:82795"/>
        <dbReference type="EC" id="3.1.1.61"/>
    </reaction>
</comment>
<dbReference type="PANTHER" id="PTHR42872">
    <property type="entry name" value="PROTEIN-GLUTAMATE METHYLESTERASE/PROTEIN-GLUTAMINE GLUTAMINASE"/>
    <property type="match status" value="1"/>
</dbReference>
<keyword evidence="1 4" id="KW-0378">Hydrolase</keyword>
<keyword evidence="4" id="KW-0145">Chemotaxis</keyword>
<dbReference type="GO" id="GO:0006935">
    <property type="term" value="P:chemotaxis"/>
    <property type="evidence" value="ECO:0007669"/>
    <property type="project" value="UniProtKB-UniRule"/>
</dbReference>
<protein>
    <recommendedName>
        <fullName evidence="2">protein-glutamate methylesterase</fullName>
        <ecNumber evidence="2">3.1.1.61</ecNumber>
    </recommendedName>
</protein>
<dbReference type="InterPro" id="IPR000673">
    <property type="entry name" value="Sig_transdc_resp-reg_Me-estase"/>
</dbReference>
<dbReference type="EMBL" id="QLMC01000003">
    <property type="protein sequence ID" value="RAJ98168.1"/>
    <property type="molecule type" value="Genomic_DNA"/>
</dbReference>
<evidence type="ECO:0000256" key="2">
    <source>
        <dbReference type="ARBA" id="ARBA00039140"/>
    </source>
</evidence>
<name>A0A327X5K0_LARAB</name>
<evidence type="ECO:0000256" key="3">
    <source>
        <dbReference type="ARBA" id="ARBA00048267"/>
    </source>
</evidence>
<dbReference type="EC" id="3.1.1.61" evidence="2"/>
<dbReference type="PANTHER" id="PTHR42872:SF3">
    <property type="entry name" value="PROTEIN-GLUTAMATE METHYLESTERASE_PROTEIN-GLUTAMINE GLUTAMINASE 1"/>
    <property type="match status" value="1"/>
</dbReference>
<dbReference type="GO" id="GO:0000156">
    <property type="term" value="F:phosphorelay response regulator activity"/>
    <property type="evidence" value="ECO:0007669"/>
    <property type="project" value="InterPro"/>
</dbReference>
<dbReference type="RefSeq" id="WP_111629098.1">
    <property type="nucleotide sequence ID" value="NZ_QLMC01000003.1"/>
</dbReference>
<proteinExistence type="predicted"/>
<gene>
    <name evidence="6" type="ORF">LX87_03076</name>
</gene>
<dbReference type="Gene3D" id="3.40.50.180">
    <property type="entry name" value="Methylesterase CheB, C-terminal domain"/>
    <property type="match status" value="1"/>
</dbReference>
<feature type="active site" evidence="4">
    <location>
        <position position="138"/>
    </location>
</feature>
<feature type="domain" description="CheB-type methylesterase" evidence="5">
    <location>
        <begin position="6"/>
        <end position="185"/>
    </location>
</feature>
<dbReference type="InterPro" id="IPR035909">
    <property type="entry name" value="CheB_C"/>
</dbReference>
<evidence type="ECO:0000256" key="4">
    <source>
        <dbReference type="PROSITE-ProRule" id="PRU00050"/>
    </source>
</evidence>
<dbReference type="CDD" id="cd16433">
    <property type="entry name" value="CheB"/>
    <property type="match status" value="1"/>
</dbReference>
<feature type="active site" evidence="4">
    <location>
        <position position="45"/>
    </location>
</feature>
<keyword evidence="7" id="KW-1185">Reference proteome</keyword>
<dbReference type="Pfam" id="PF01339">
    <property type="entry name" value="CheB_methylest"/>
    <property type="match status" value="1"/>
</dbReference>
<evidence type="ECO:0000313" key="7">
    <source>
        <dbReference type="Proteomes" id="UP000248790"/>
    </source>
</evidence>
<dbReference type="PROSITE" id="PS50122">
    <property type="entry name" value="CHEB"/>
    <property type="match status" value="1"/>
</dbReference>
<comment type="caution">
    <text evidence="6">The sequence shown here is derived from an EMBL/GenBank/DDBJ whole genome shotgun (WGS) entry which is preliminary data.</text>
</comment>
<reference evidence="6 7" key="1">
    <citation type="submission" date="2018-06" db="EMBL/GenBank/DDBJ databases">
        <title>Genomic Encyclopedia of Archaeal and Bacterial Type Strains, Phase II (KMG-II): from individual species to whole genera.</title>
        <authorList>
            <person name="Goeker M."/>
        </authorList>
    </citation>
    <scope>NUCLEOTIDE SEQUENCE [LARGE SCALE GENOMIC DNA]</scope>
    <source>
        <strain evidence="6 7">DSM 21851</strain>
    </source>
</reference>
<dbReference type="Proteomes" id="UP000248790">
    <property type="component" value="Unassembled WGS sequence"/>
</dbReference>